<reference evidence="2 3" key="1">
    <citation type="submission" date="2011-09" db="EMBL/GenBank/DDBJ databases">
        <title>The draft genome of Methanotorris formicicus Mc-S-70.</title>
        <authorList>
            <consortium name="US DOE Joint Genome Institute (JGI-PGF)"/>
            <person name="Lucas S."/>
            <person name="Han J."/>
            <person name="Lapidus A."/>
            <person name="Cheng J.-F."/>
            <person name="Goodwin L."/>
            <person name="Pitluck S."/>
            <person name="Peters L."/>
            <person name="Land M.L."/>
            <person name="Hauser L."/>
            <person name="Sieprawska-Lupa M."/>
            <person name="Takai K."/>
            <person name="Miyazaki J."/>
            <person name="Whitman W."/>
            <person name="Woyke T.J."/>
        </authorList>
    </citation>
    <scope>NUCLEOTIDE SEQUENCE [LARGE SCALE GENOMIC DNA]</scope>
    <source>
        <strain evidence="2 3">Mc-S-70</strain>
    </source>
</reference>
<comment type="caution">
    <text evidence="2">The sequence shown here is derived from an EMBL/GenBank/DDBJ whole genome shotgun (WGS) entry which is preliminary data.</text>
</comment>
<dbReference type="EMBL" id="AGJL01000076">
    <property type="protein sequence ID" value="EHP83736.1"/>
    <property type="molecule type" value="Genomic_DNA"/>
</dbReference>
<dbReference type="PATRIC" id="fig|647171.4.peg.1824"/>
<evidence type="ECO:0000259" key="1">
    <source>
        <dbReference type="Pfam" id="PF04071"/>
    </source>
</evidence>
<protein>
    <submittedName>
        <fullName evidence="2">Cysteine-rich small domain protein</fullName>
    </submittedName>
</protein>
<gene>
    <name evidence="2" type="ORF">MetfoDRAFT_1890</name>
</gene>
<dbReference type="Proteomes" id="UP000003706">
    <property type="component" value="Unassembled WGS sequence"/>
</dbReference>
<dbReference type="STRING" id="647171.MetfoDRAFT_1890"/>
<proteinExistence type="predicted"/>
<name>H1L1G6_9EURY</name>
<dbReference type="InterPro" id="IPR007212">
    <property type="entry name" value="Zf-like"/>
</dbReference>
<sequence length="136" mass="16174">MEIIETIVLEFYKYLCDSMIELAKKHVKKVLEVCGANRNCEYYPCHFDGQVCLWCYCPFYPCEDENLGEWVEKKDGTKVWSCMKCHWIHKPDVACEVLREILELTKDKSIDESIDLLNNREMLLKIKDKVIKKMEK</sequence>
<dbReference type="AlphaFoldDB" id="H1L1G6"/>
<evidence type="ECO:0000313" key="3">
    <source>
        <dbReference type="Proteomes" id="UP000003706"/>
    </source>
</evidence>
<dbReference type="Pfam" id="PF04071">
    <property type="entry name" value="zf-like"/>
    <property type="match status" value="1"/>
</dbReference>
<organism evidence="2 3">
    <name type="scientific">Methanotorris formicicus Mc-S-70</name>
    <dbReference type="NCBI Taxonomy" id="647171"/>
    <lineage>
        <taxon>Archaea</taxon>
        <taxon>Methanobacteriati</taxon>
        <taxon>Methanobacteriota</taxon>
        <taxon>Methanomada group</taxon>
        <taxon>Methanococci</taxon>
        <taxon>Methanococcales</taxon>
        <taxon>Methanocaldococcaceae</taxon>
        <taxon>Methanotorris</taxon>
    </lineage>
</organism>
<evidence type="ECO:0000313" key="2">
    <source>
        <dbReference type="EMBL" id="EHP83736.1"/>
    </source>
</evidence>
<accession>H1L1G6</accession>
<keyword evidence="3" id="KW-1185">Reference proteome</keyword>
<feature type="domain" description="Cysteine-rich small" evidence="1">
    <location>
        <begin position="33"/>
        <end position="105"/>
    </location>
</feature>